<dbReference type="InterPro" id="IPR050356">
    <property type="entry name" value="SulA_CellDiv_inhibitor"/>
</dbReference>
<protein>
    <submittedName>
        <fullName evidence="3">Protein ImuB</fullName>
    </submittedName>
</protein>
<evidence type="ECO:0000256" key="1">
    <source>
        <dbReference type="ARBA" id="ARBA00022763"/>
    </source>
</evidence>
<dbReference type="EMBL" id="JBEPSH010000001">
    <property type="protein sequence ID" value="MET4575105.1"/>
    <property type="molecule type" value="Genomic_DNA"/>
</dbReference>
<evidence type="ECO:0000313" key="3">
    <source>
        <dbReference type="EMBL" id="MET4575105.1"/>
    </source>
</evidence>
<evidence type="ECO:0000313" key="4">
    <source>
        <dbReference type="Proteomes" id="UP001549320"/>
    </source>
</evidence>
<keyword evidence="4" id="KW-1185">Reference proteome</keyword>
<reference evidence="3 4" key="1">
    <citation type="submission" date="2024-06" db="EMBL/GenBank/DDBJ databases">
        <title>Sorghum-associated microbial communities from plants grown in Nebraska, USA.</title>
        <authorList>
            <person name="Schachtman D."/>
        </authorList>
    </citation>
    <scope>NUCLEOTIDE SEQUENCE [LARGE SCALE GENOMIC DNA]</scope>
    <source>
        <strain evidence="3 4">2709</strain>
    </source>
</reference>
<dbReference type="SUPFAM" id="SSF56672">
    <property type="entry name" value="DNA/RNA polymerases"/>
    <property type="match status" value="1"/>
</dbReference>
<comment type="caution">
    <text evidence="3">The sequence shown here is derived from an EMBL/GenBank/DDBJ whole genome shotgun (WGS) entry which is preliminary data.</text>
</comment>
<name>A0ABV2Q250_9BURK</name>
<gene>
    <name evidence="3" type="ORF">ABIE13_000202</name>
</gene>
<keyword evidence="1" id="KW-0227">DNA damage</keyword>
<sequence length="489" mass="53530">MHWIALQWPPEGAGSGAEALPMHEALGWWALGFTPRVAWVDEALLLEVSASLRLWGGRQALLNRMLESNPAPGQMRLAQATSGIGALARLRLRVAGLPLPTGGIGALPLAALTAARPHLDLLARLGCRTWGDVVALPRGPLVRRFGAELRAALDMAWGSAPEGYRWLELPDLFDQSLELAARVENAQALMWSSNRLLAALQIWLRARQLGVLAFELIWDLDLKRLDGRPLPPNQSLIIRTAEPAQSMEHLRRLLAERLAQVKLMAPAVHLRLRSLETAPWSGGTTSFLPEDQRNGEPMHAFLERVSARLGAAQVLSPAMRADHRPECAQEWSEAVGVTAGSGGLHTRQGRGSGGRIPAAIGRSLGVKNAETKETKRPPPPSGFYSPSDKGSAPYLPDALAPTWLLREPLSLEVRGDQPYYRGGLRLLTGPRRVETGWWGTAMQGQGVPAARDYYIAQNPGAELLWVYRERASSHHGGNEPRWFLQGMYS</sequence>
<accession>A0ABV2Q250</accession>
<evidence type="ECO:0000256" key="2">
    <source>
        <dbReference type="SAM" id="MobiDB-lite"/>
    </source>
</evidence>
<proteinExistence type="predicted"/>
<feature type="region of interest" description="Disordered" evidence="2">
    <location>
        <begin position="365"/>
        <end position="390"/>
    </location>
</feature>
<dbReference type="PANTHER" id="PTHR35369:SF2">
    <property type="entry name" value="BLR3025 PROTEIN"/>
    <property type="match status" value="1"/>
</dbReference>
<dbReference type="CDD" id="cd03468">
    <property type="entry name" value="PolY_like"/>
    <property type="match status" value="1"/>
</dbReference>
<dbReference type="RefSeq" id="WP_354440365.1">
    <property type="nucleotide sequence ID" value="NZ_JBEPSH010000001.1"/>
</dbReference>
<organism evidence="3 4">
    <name type="scientific">Ottowia thiooxydans</name>
    <dbReference type="NCBI Taxonomy" id="219182"/>
    <lineage>
        <taxon>Bacteria</taxon>
        <taxon>Pseudomonadati</taxon>
        <taxon>Pseudomonadota</taxon>
        <taxon>Betaproteobacteria</taxon>
        <taxon>Burkholderiales</taxon>
        <taxon>Comamonadaceae</taxon>
        <taxon>Ottowia</taxon>
    </lineage>
</organism>
<dbReference type="Proteomes" id="UP001549320">
    <property type="component" value="Unassembled WGS sequence"/>
</dbReference>
<dbReference type="InterPro" id="IPR043502">
    <property type="entry name" value="DNA/RNA_pol_sf"/>
</dbReference>
<dbReference type="PANTHER" id="PTHR35369">
    <property type="entry name" value="BLR3025 PROTEIN-RELATED"/>
    <property type="match status" value="1"/>
</dbReference>